<sequence length="37" mass="3941">MPAGLAAMTKQAVSKGFCCLTLHTPIKLYAFIKTVGE</sequence>
<comment type="caution">
    <text evidence="1">The sequence shown here is derived from an EMBL/GenBank/DDBJ whole genome shotgun (WGS) entry which is preliminary data.</text>
</comment>
<organism evidence="1 2">
    <name type="scientific">Paraglaciecola mesophila KMM 241</name>
    <dbReference type="NCBI Taxonomy" id="1128912"/>
    <lineage>
        <taxon>Bacteria</taxon>
        <taxon>Pseudomonadati</taxon>
        <taxon>Pseudomonadota</taxon>
        <taxon>Gammaproteobacteria</taxon>
        <taxon>Alteromonadales</taxon>
        <taxon>Alteromonadaceae</taxon>
        <taxon>Paraglaciecola</taxon>
    </lineage>
</organism>
<gene>
    <name evidence="1" type="ORF">GMES_3354</name>
</gene>
<dbReference type="AlphaFoldDB" id="K6Z5G1"/>
<proteinExistence type="predicted"/>
<protein>
    <submittedName>
        <fullName evidence="1">Uncharacterized protein</fullName>
    </submittedName>
</protein>
<evidence type="ECO:0000313" key="1">
    <source>
        <dbReference type="EMBL" id="GAC25632.1"/>
    </source>
</evidence>
<dbReference type="EMBL" id="BAEP01000064">
    <property type="protein sequence ID" value="GAC25632.1"/>
    <property type="molecule type" value="Genomic_DNA"/>
</dbReference>
<name>K6Z5G1_9ALTE</name>
<accession>K6Z5G1</accession>
<reference evidence="1 2" key="1">
    <citation type="journal article" date="2017" name="Antonie Van Leeuwenhoek">
        <title>Rhizobium rhizosphaerae sp. nov., a novel species isolated from rice rhizosphere.</title>
        <authorList>
            <person name="Zhao J.J."/>
            <person name="Zhang J."/>
            <person name="Zhang R.J."/>
            <person name="Zhang C.W."/>
            <person name="Yin H.Q."/>
            <person name="Zhang X.X."/>
        </authorList>
    </citation>
    <scope>NUCLEOTIDE SEQUENCE [LARGE SCALE GENOMIC DNA]</scope>
    <source>
        <strain evidence="1 2">KMM 241</strain>
    </source>
</reference>
<evidence type="ECO:0000313" key="2">
    <source>
        <dbReference type="Proteomes" id="UP000006263"/>
    </source>
</evidence>
<dbReference type="Proteomes" id="UP000006263">
    <property type="component" value="Unassembled WGS sequence"/>
</dbReference>